<reference evidence="1 2" key="1">
    <citation type="journal article" date="2015" name="Genome Biol. Evol.">
        <title>Comparative Genomics of a Bacterivorous Green Alga Reveals Evolutionary Causalities and Consequences of Phago-Mixotrophic Mode of Nutrition.</title>
        <authorList>
            <person name="Burns J.A."/>
            <person name="Paasch A."/>
            <person name="Narechania A."/>
            <person name="Kim E."/>
        </authorList>
    </citation>
    <scope>NUCLEOTIDE SEQUENCE [LARGE SCALE GENOMIC DNA]</scope>
    <source>
        <strain evidence="1 2">PLY_AMNH</strain>
    </source>
</reference>
<protein>
    <submittedName>
        <fullName evidence="1">Uncharacterized protein</fullName>
    </submittedName>
</protein>
<organism evidence="1 2">
    <name type="scientific">Cymbomonas tetramitiformis</name>
    <dbReference type="NCBI Taxonomy" id="36881"/>
    <lineage>
        <taxon>Eukaryota</taxon>
        <taxon>Viridiplantae</taxon>
        <taxon>Chlorophyta</taxon>
        <taxon>Pyramimonadophyceae</taxon>
        <taxon>Pyramimonadales</taxon>
        <taxon>Pyramimonadaceae</taxon>
        <taxon>Cymbomonas</taxon>
    </lineage>
</organism>
<name>A0AAE0KTT9_9CHLO</name>
<gene>
    <name evidence="1" type="ORF">CYMTET_30750</name>
</gene>
<evidence type="ECO:0000313" key="1">
    <source>
        <dbReference type="EMBL" id="KAK3260285.1"/>
    </source>
</evidence>
<accession>A0AAE0KTT9</accession>
<evidence type="ECO:0000313" key="2">
    <source>
        <dbReference type="Proteomes" id="UP001190700"/>
    </source>
</evidence>
<dbReference type="AlphaFoldDB" id="A0AAE0KTT9"/>
<comment type="caution">
    <text evidence="1">The sequence shown here is derived from an EMBL/GenBank/DDBJ whole genome shotgun (WGS) entry which is preliminary data.</text>
</comment>
<sequence length="78" mass="8646">MLIIGRGVGCGEEEARVEEMVVVWGWRGGVRVEEESTWEGREKRASTAPEEWPEVVVRAVAELGGGYQEAVTWGGGWR</sequence>
<proteinExistence type="predicted"/>
<dbReference type="Proteomes" id="UP001190700">
    <property type="component" value="Unassembled WGS sequence"/>
</dbReference>
<keyword evidence="2" id="KW-1185">Reference proteome</keyword>
<dbReference type="EMBL" id="LGRX02017915">
    <property type="protein sequence ID" value="KAK3260285.1"/>
    <property type="molecule type" value="Genomic_DNA"/>
</dbReference>